<protein>
    <recommendedName>
        <fullName evidence="5">Protein xylosyltransferase</fullName>
    </recommendedName>
</protein>
<dbReference type="AlphaFoldDB" id="A0A7S3JUS5"/>
<keyword evidence="2" id="KW-0812">Transmembrane</keyword>
<evidence type="ECO:0000256" key="2">
    <source>
        <dbReference type="SAM" id="Phobius"/>
    </source>
</evidence>
<feature type="chain" id="PRO_5030992437" description="Protein xylosyltransferase" evidence="3">
    <location>
        <begin position="16"/>
        <end position="548"/>
    </location>
</feature>
<feature type="region of interest" description="Disordered" evidence="1">
    <location>
        <begin position="508"/>
        <end position="548"/>
    </location>
</feature>
<gene>
    <name evidence="4" type="ORF">ALAG00032_LOCUS6381</name>
</gene>
<keyword evidence="2" id="KW-0472">Membrane</keyword>
<keyword evidence="2" id="KW-1133">Transmembrane helix</keyword>
<feature type="transmembrane region" description="Helical" evidence="2">
    <location>
        <begin position="473"/>
        <end position="496"/>
    </location>
</feature>
<organism evidence="4">
    <name type="scientific">Aureoumbra lagunensis</name>
    <dbReference type="NCBI Taxonomy" id="44058"/>
    <lineage>
        <taxon>Eukaryota</taxon>
        <taxon>Sar</taxon>
        <taxon>Stramenopiles</taxon>
        <taxon>Ochrophyta</taxon>
        <taxon>Pelagophyceae</taxon>
        <taxon>Pelagomonadales</taxon>
        <taxon>Aureoumbra</taxon>
    </lineage>
</organism>
<keyword evidence="3" id="KW-0732">Signal</keyword>
<proteinExistence type="predicted"/>
<dbReference type="EMBL" id="HBIJ01009071">
    <property type="protein sequence ID" value="CAE0365637.1"/>
    <property type="molecule type" value="Transcribed_RNA"/>
</dbReference>
<sequence>MKLCLLKLIVVLTTARSPRHHRHWRADLIVNIPSVSKGLSNQRMRIVQDLLTASLLGIRKVRLPKRLKSRKGCHYDASCYKQYEEALEFWQVFDKSTTTKALKQLGLIVIDEDDSVEKPQTKYYTYHTYPIPSSRLSPNDLHSLRQVNASAKHLYLFEPRYCCTIIIPDSRKAMSLAALFNAALIPNIRTGHNANKVLSAFKAWADISYTCALHWRLDDDFVVSEHKLNPITYMDAINQALSGLANECGHALLLLGDIANHRLGPIRKQLNASFKLATKQTLFEHRNWSHDYNDFDDLVGAVDFDIGVKVDAFLGSPFSSFSVLVAAARGDILDTSLRIINTKTHPELGGMRGEKRNIIKSPFENYVKIRNQKSNKPIRTIMPHIDVDDRLSALFSLQFPHDWDLVSDDPCADFLRLGPKYAKRLAHIPSCPFDHHTDNFFWSTEHWLLSEMRTLKKTFFPILFYDPYHHKNMLIIISILILLTLSCCLCLGRYLIIHPSDNESSICKKTKKYSGPSHSPHSEGLPYRKPPRAKQRRPGGGSNLPFSS</sequence>
<dbReference type="Gene3D" id="3.40.50.11350">
    <property type="match status" value="1"/>
</dbReference>
<accession>A0A7S3JUS5</accession>
<reference evidence="4" key="1">
    <citation type="submission" date="2021-01" db="EMBL/GenBank/DDBJ databases">
        <authorList>
            <person name="Corre E."/>
            <person name="Pelletier E."/>
            <person name="Niang G."/>
            <person name="Scheremetjew M."/>
            <person name="Finn R."/>
            <person name="Kale V."/>
            <person name="Holt S."/>
            <person name="Cochrane G."/>
            <person name="Meng A."/>
            <person name="Brown T."/>
            <person name="Cohen L."/>
        </authorList>
    </citation>
    <scope>NUCLEOTIDE SEQUENCE</scope>
    <source>
        <strain evidence="4">CCMP1510</strain>
    </source>
</reference>
<evidence type="ECO:0000256" key="1">
    <source>
        <dbReference type="SAM" id="MobiDB-lite"/>
    </source>
</evidence>
<name>A0A7S3JUS5_9STRA</name>
<evidence type="ECO:0008006" key="5">
    <source>
        <dbReference type="Google" id="ProtNLM"/>
    </source>
</evidence>
<evidence type="ECO:0000313" key="4">
    <source>
        <dbReference type="EMBL" id="CAE0365637.1"/>
    </source>
</evidence>
<evidence type="ECO:0000256" key="3">
    <source>
        <dbReference type="SAM" id="SignalP"/>
    </source>
</evidence>
<feature type="signal peptide" evidence="3">
    <location>
        <begin position="1"/>
        <end position="15"/>
    </location>
</feature>